<protein>
    <recommendedName>
        <fullName evidence="4">DUF2946 domain-containing protein</fullName>
    </recommendedName>
</protein>
<dbReference type="RefSeq" id="WP_116974141.1">
    <property type="nucleotide sequence ID" value="NZ_QPMM01000001.1"/>
</dbReference>
<evidence type="ECO:0000256" key="1">
    <source>
        <dbReference type="SAM" id="SignalP"/>
    </source>
</evidence>
<dbReference type="Proteomes" id="UP000260644">
    <property type="component" value="Unassembled WGS sequence"/>
</dbReference>
<keyword evidence="1" id="KW-0732">Signal</keyword>
<gene>
    <name evidence="2" type="ORF">DVR12_03960</name>
</gene>
<evidence type="ECO:0008006" key="4">
    <source>
        <dbReference type="Google" id="ProtNLM"/>
    </source>
</evidence>
<feature type="signal peptide" evidence="1">
    <location>
        <begin position="1"/>
        <end position="21"/>
    </location>
</feature>
<reference evidence="2 3" key="1">
    <citation type="submission" date="2018-07" db="EMBL/GenBank/DDBJ databases">
        <title>Chitinophaga K2CV101002-2 sp. nov., isolated from a monsoon evergreen broad-leaved forest soil.</title>
        <authorList>
            <person name="Lv Y."/>
        </authorList>
    </citation>
    <scope>NUCLEOTIDE SEQUENCE [LARGE SCALE GENOMIC DNA]</scope>
    <source>
        <strain evidence="2 3">GDMCC 1.1288</strain>
    </source>
</reference>
<proteinExistence type="predicted"/>
<dbReference type="EMBL" id="QPMM01000001">
    <property type="protein sequence ID" value="RFS26948.1"/>
    <property type="molecule type" value="Genomic_DNA"/>
</dbReference>
<sequence>MRFFIYILSFLILSLSCIPCADSLMDLPKGENIAAQQAGTTNSHHKDECSPLCICACCGNVSFVSLYSSVNTPAVRLIALHYSYNTAAVQEIPLPIWQPPQLS</sequence>
<dbReference type="Pfam" id="PF20365">
    <property type="entry name" value="DUF6660"/>
    <property type="match status" value="1"/>
</dbReference>
<dbReference type="AlphaFoldDB" id="A0A3E1YHW9"/>
<organism evidence="2 3">
    <name type="scientific">Chitinophaga silvatica</name>
    <dbReference type="NCBI Taxonomy" id="2282649"/>
    <lineage>
        <taxon>Bacteria</taxon>
        <taxon>Pseudomonadati</taxon>
        <taxon>Bacteroidota</taxon>
        <taxon>Chitinophagia</taxon>
        <taxon>Chitinophagales</taxon>
        <taxon>Chitinophagaceae</taxon>
        <taxon>Chitinophaga</taxon>
    </lineage>
</organism>
<feature type="chain" id="PRO_5017584758" description="DUF2946 domain-containing protein" evidence="1">
    <location>
        <begin position="22"/>
        <end position="103"/>
    </location>
</feature>
<dbReference type="PROSITE" id="PS51257">
    <property type="entry name" value="PROKAR_LIPOPROTEIN"/>
    <property type="match status" value="1"/>
</dbReference>
<keyword evidence="3" id="KW-1185">Reference proteome</keyword>
<accession>A0A3E1YHW9</accession>
<evidence type="ECO:0000313" key="2">
    <source>
        <dbReference type="EMBL" id="RFS26948.1"/>
    </source>
</evidence>
<name>A0A3E1YHW9_9BACT</name>
<dbReference type="OrthoDB" id="997115at2"/>
<evidence type="ECO:0000313" key="3">
    <source>
        <dbReference type="Proteomes" id="UP000260644"/>
    </source>
</evidence>
<dbReference type="InterPro" id="IPR046601">
    <property type="entry name" value="DUF6660"/>
</dbReference>
<comment type="caution">
    <text evidence="2">The sequence shown here is derived from an EMBL/GenBank/DDBJ whole genome shotgun (WGS) entry which is preliminary data.</text>
</comment>